<dbReference type="InterPro" id="IPR050194">
    <property type="entry name" value="Glycosyltransferase_grp1"/>
</dbReference>
<dbReference type="InterPro" id="IPR028098">
    <property type="entry name" value="Glyco_trans_4-like_N"/>
</dbReference>
<accession>A0ABX2KYZ6</accession>
<evidence type="ECO:0000313" key="2">
    <source>
        <dbReference type="EMBL" id="NUB20838.1"/>
    </source>
</evidence>
<gene>
    <name evidence="2" type="ORF">GBZ26_16755</name>
</gene>
<dbReference type="CDD" id="cd03814">
    <property type="entry name" value="GT4-like"/>
    <property type="match status" value="1"/>
</dbReference>
<reference evidence="2 3" key="1">
    <citation type="submission" date="2019-10" db="EMBL/GenBank/DDBJ databases">
        <title>Genome sequence of Azospirillum formosense CC-Nfb-7.</title>
        <authorList>
            <person name="Ambrosini A."/>
            <person name="Sant'Anna F.H."/>
            <person name="Cassan F.D."/>
            <person name="Souza E.M."/>
            <person name="Passaglia L.M.P."/>
        </authorList>
    </citation>
    <scope>NUCLEOTIDE SEQUENCE [LARGE SCALE GENOMIC DNA]</scope>
    <source>
        <strain evidence="2 3">CC-NFb-7</strain>
    </source>
</reference>
<evidence type="ECO:0000259" key="1">
    <source>
        <dbReference type="Pfam" id="PF13439"/>
    </source>
</evidence>
<organism evidence="2 3">
    <name type="scientific">Azospirillum formosense</name>
    <dbReference type="NCBI Taxonomy" id="861533"/>
    <lineage>
        <taxon>Bacteria</taxon>
        <taxon>Pseudomonadati</taxon>
        <taxon>Pseudomonadota</taxon>
        <taxon>Alphaproteobacteria</taxon>
        <taxon>Rhodospirillales</taxon>
        <taxon>Azospirillaceae</taxon>
        <taxon>Azospirillum</taxon>
    </lineage>
</organism>
<keyword evidence="3" id="KW-1185">Reference proteome</keyword>
<proteinExistence type="predicted"/>
<dbReference type="Proteomes" id="UP000639419">
    <property type="component" value="Unassembled WGS sequence"/>
</dbReference>
<comment type="caution">
    <text evidence="2">The sequence shown here is derived from an EMBL/GenBank/DDBJ whole genome shotgun (WGS) entry which is preliminary data.</text>
</comment>
<name>A0ABX2KYZ6_9PROT</name>
<dbReference type="RefSeq" id="WP_174439805.1">
    <property type="nucleotide sequence ID" value="NZ_BAABCC010000034.1"/>
</dbReference>
<protein>
    <submittedName>
        <fullName evidence="2">Glycosyltransferase</fullName>
    </submittedName>
</protein>
<dbReference type="Pfam" id="PF13692">
    <property type="entry name" value="Glyco_trans_1_4"/>
    <property type="match status" value="1"/>
</dbReference>
<dbReference type="PANTHER" id="PTHR45947">
    <property type="entry name" value="SULFOQUINOVOSYL TRANSFERASE SQD2"/>
    <property type="match status" value="1"/>
</dbReference>
<dbReference type="SUPFAM" id="SSF53756">
    <property type="entry name" value="UDP-Glycosyltransferase/glycogen phosphorylase"/>
    <property type="match status" value="1"/>
</dbReference>
<dbReference type="Gene3D" id="3.40.50.2000">
    <property type="entry name" value="Glycogen Phosphorylase B"/>
    <property type="match status" value="2"/>
</dbReference>
<feature type="domain" description="Glycosyltransferase subfamily 4-like N-terminal" evidence="1">
    <location>
        <begin position="14"/>
        <end position="165"/>
    </location>
</feature>
<sequence length="333" mass="36904">MNILIVSDAWLPQVNGVVRTIDTVRAELEAMGHRVEVIGPDRFRTLPMPTYPEIRLALGAGRRLNAMIDALRPDCIHIATEGPLGFAARRYCLHRGRPFTTAYHTRFPEYVRDRAPVPLALSYAVVRRFHRPSSAVMVATSSIECALAARGFTNIRRWTRGVDTELFRPRAKEFLALPRPIALYVGRVAVEKNLEEFLKLDLPGSKLVVGDGPARADLQQRYPDVHWAGARHGEELARHYAAADVFVFPSRTDTFGLVLLEALASGVPVAAYPVPGPLDVVDGSGVGCLDEDLKGAIERALTIPPEHCRDYALNFSWRCSAEQFLANLRPFSG</sequence>
<dbReference type="Pfam" id="PF13439">
    <property type="entry name" value="Glyco_transf_4"/>
    <property type="match status" value="1"/>
</dbReference>
<dbReference type="EMBL" id="WHOR01000125">
    <property type="protein sequence ID" value="NUB20838.1"/>
    <property type="molecule type" value="Genomic_DNA"/>
</dbReference>
<dbReference type="PANTHER" id="PTHR45947:SF3">
    <property type="entry name" value="SULFOQUINOVOSYL TRANSFERASE SQD2"/>
    <property type="match status" value="1"/>
</dbReference>
<evidence type="ECO:0000313" key="3">
    <source>
        <dbReference type="Proteomes" id="UP000639419"/>
    </source>
</evidence>